<dbReference type="FunFam" id="2.30.42.10:FF:000171">
    <property type="entry name" value="PDZ domain containing 7"/>
    <property type="match status" value="1"/>
</dbReference>
<evidence type="ECO:0000259" key="12">
    <source>
        <dbReference type="PROSITE" id="PS50106"/>
    </source>
</evidence>
<feature type="region of interest" description="Disordered" evidence="11">
    <location>
        <begin position="301"/>
        <end position="327"/>
    </location>
</feature>
<dbReference type="InterPro" id="IPR001478">
    <property type="entry name" value="PDZ"/>
</dbReference>
<accession>A0A6P7JSE6</accession>
<evidence type="ECO:0000313" key="14">
    <source>
        <dbReference type="RefSeq" id="XP_028279840.1"/>
    </source>
</evidence>
<evidence type="ECO:0000256" key="9">
    <source>
        <dbReference type="ARBA" id="ARBA00064533"/>
    </source>
</evidence>
<keyword evidence="13" id="KW-1185">Reference proteome</keyword>
<comment type="function">
    <text evidence="8">In cochlear developing hair cells, essential in organizing the USH2 complex at stereocilia ankle links. Blocks inhibition of adenylate cyclase activity mediated by ADGRV1.</text>
</comment>
<dbReference type="PANTHER" id="PTHR23116">
    <property type="entry name" value="PDZ DOMAIN CONTAINING WHIRLIN AND HARMONIN-RELATED"/>
    <property type="match status" value="1"/>
</dbReference>
<evidence type="ECO:0000256" key="6">
    <source>
        <dbReference type="ARBA" id="ARBA00023242"/>
    </source>
</evidence>
<dbReference type="Gene3D" id="2.30.42.10">
    <property type="match status" value="3"/>
</dbReference>
<dbReference type="CDD" id="cd07358">
    <property type="entry name" value="HN_PDZD7_like"/>
    <property type="match status" value="1"/>
</dbReference>
<evidence type="ECO:0000256" key="11">
    <source>
        <dbReference type="SAM" id="MobiDB-lite"/>
    </source>
</evidence>
<dbReference type="CTD" id="100332580"/>
<evidence type="ECO:0000256" key="10">
    <source>
        <dbReference type="ARBA" id="ARBA00072728"/>
    </source>
</evidence>
<dbReference type="Pfam" id="PF00595">
    <property type="entry name" value="PDZ"/>
    <property type="match status" value="3"/>
</dbReference>
<dbReference type="InterPro" id="IPR036034">
    <property type="entry name" value="PDZ_sf"/>
</dbReference>
<dbReference type="Proteomes" id="UP000515145">
    <property type="component" value="Chromosome 15"/>
</dbReference>
<keyword evidence="4" id="KW-0677">Repeat</keyword>
<dbReference type="RefSeq" id="XP_028279840.1">
    <property type="nucleotide sequence ID" value="XM_028424039.1"/>
</dbReference>
<feature type="compositionally biased region" description="Basic and acidic residues" evidence="11">
    <location>
        <begin position="517"/>
        <end position="527"/>
    </location>
</feature>
<feature type="compositionally biased region" description="Polar residues" evidence="11">
    <location>
        <begin position="531"/>
        <end position="543"/>
    </location>
</feature>
<dbReference type="FunFam" id="2.30.42.10:FF:000092">
    <property type="entry name" value="PDZ domain containing 7"/>
    <property type="match status" value="1"/>
</dbReference>
<dbReference type="InterPro" id="IPR042786">
    <property type="entry name" value="PDZD7_HN-like"/>
</dbReference>
<feature type="compositionally biased region" description="Basic residues" evidence="11">
    <location>
        <begin position="455"/>
        <end position="464"/>
    </location>
</feature>
<feature type="compositionally biased region" description="Basic and acidic residues" evidence="11">
    <location>
        <begin position="351"/>
        <end position="365"/>
    </location>
</feature>
<sequence length="973" mass="107329">MAHSFHPPAWREMTNGGGHPHFNYSGQNGGSHSSTRYLLKKQKRHRRGSSSPMGRVILINAPVDGGDDSEDIHTVTVDKSPDGRLGFSVRGGSEHGLGIFVSKVEDDSSAAQAGLTVGDKLVEVNGVSLESITMSSAVKVLTGNNRLRMVVRRVGKIPGIRYSKEKTTWVDLIHRRMVVEENGQTPSEASSDSALRRIVHLFTTSDDYCLGFNIRGGKEFGLGIYVSKLDPGGLAEQHGIKMGDQILAANGVSFDDITHSNAVEVLKSHTHVMLTIREAGRYPAYKEMVAEYGWLDKLANGGPAPSSQGSDSNSSASSLSSSTPLSSLSGLSQVLFPPVFGSEMVDVAISTEDRSRHPSSTDRTADTAIQTDPQTQHHWDDNVSHADRLVTTETSRTVGETVLLKDTVIRGKGEGPKEIGGAKEGGQRRARTMSVGEQGVEDHSPKTAALMALSRPRKPIRRSQSHITASEDRQKKKRQQKEKSSEGKTSLKRSKTFVNLLFKKERKEKSRSKSPSHHADKEKERGRPFQLLTSPRESRAGSPQPQLEILLHVEDMAKKLLSQDEVAAVMRHCRRFLSDTVIEDLVRPLLAILDRPEKLLLLREIRMLIPTTELGRFDSMVLPFELEAYDILKSRSARSPALRSPRSGTPRRHLITPIPDYRGGFHLQPVQDMLHDRQLIEELERLRLSGHQSGHLPPSRAFTPLLDVPVDNYASSTVRSRSPSSTNSSLLTESPHNTQHGRQPHHSPNQRENGTPRYDEASLLSVSDRGDPAPERGRSPVRNIRGRARREESPDSIDGRLKKQQGYTEVSVRVPSQRRGRTPLHEVFDPQKEKSPSRSRGSSPQVNGHQQNGHGVKRRQTLPPEQYEITTLTISKAKHSLGISISGGIESRVQPMIKIEKIFPGGAASTNEALKAGYELVSVDGESLQGVTHQYAVDVIRRAFSNKAKDPMVFVVKVPKVLTTLTSPERPAD</sequence>
<dbReference type="GO" id="GO:0005634">
    <property type="term" value="C:nucleus"/>
    <property type="evidence" value="ECO:0007669"/>
    <property type="project" value="UniProtKB-SubCell"/>
</dbReference>
<evidence type="ECO:0000256" key="2">
    <source>
        <dbReference type="ARBA" id="ARBA00004138"/>
    </source>
</evidence>
<dbReference type="CDD" id="cd06751">
    <property type="entry name" value="PDZ3_PDZD7-like"/>
    <property type="match status" value="1"/>
</dbReference>
<dbReference type="OrthoDB" id="10029564at2759"/>
<feature type="domain" description="PDZ" evidence="12">
    <location>
        <begin position="871"/>
        <end position="943"/>
    </location>
</feature>
<feature type="compositionally biased region" description="Basic and acidic residues" evidence="11">
    <location>
        <begin position="823"/>
        <end position="836"/>
    </location>
</feature>
<feature type="compositionally biased region" description="Low complexity" evidence="11">
    <location>
        <begin position="306"/>
        <end position="327"/>
    </location>
</feature>
<keyword evidence="7" id="KW-0966">Cell projection</keyword>
<dbReference type="GO" id="GO:0005886">
    <property type="term" value="C:plasma membrane"/>
    <property type="evidence" value="ECO:0007669"/>
    <property type="project" value="TreeGrafter"/>
</dbReference>
<dbReference type="GO" id="GO:0060088">
    <property type="term" value="P:auditory receptor cell stereocilium organization"/>
    <property type="evidence" value="ECO:0007669"/>
    <property type="project" value="TreeGrafter"/>
</dbReference>
<dbReference type="InterPro" id="IPR051844">
    <property type="entry name" value="USH2_Complex_Protein"/>
</dbReference>
<comment type="subcellular location">
    <subcellularLocation>
        <location evidence="2">Cell projection</location>
        <location evidence="2">Cilium</location>
    </subcellularLocation>
    <subcellularLocation>
        <location evidence="3">Cell projection</location>
        <location evidence="3">Stereocilium</location>
    </subcellularLocation>
    <subcellularLocation>
        <location evidence="1">Nucleus</location>
    </subcellularLocation>
</comment>
<dbReference type="PROSITE" id="PS50106">
    <property type="entry name" value="PDZ"/>
    <property type="match status" value="3"/>
</dbReference>
<feature type="region of interest" description="Disordered" evidence="11">
    <location>
        <begin position="502"/>
        <end position="543"/>
    </location>
</feature>
<dbReference type="FunFam" id="2.30.42.10:FF:000090">
    <property type="entry name" value="PDZ domain containing 7"/>
    <property type="match status" value="1"/>
</dbReference>
<proteinExistence type="predicted"/>
<dbReference type="SUPFAM" id="SSF50156">
    <property type="entry name" value="PDZ domain-like"/>
    <property type="match status" value="3"/>
</dbReference>
<feature type="domain" description="PDZ" evidence="12">
    <location>
        <begin position="74"/>
        <end position="141"/>
    </location>
</feature>
<organism evidence="13 14">
    <name type="scientific">Parambassis ranga</name>
    <name type="common">Indian glassy fish</name>
    <dbReference type="NCBI Taxonomy" id="210632"/>
    <lineage>
        <taxon>Eukaryota</taxon>
        <taxon>Metazoa</taxon>
        <taxon>Chordata</taxon>
        <taxon>Craniata</taxon>
        <taxon>Vertebrata</taxon>
        <taxon>Euteleostomi</taxon>
        <taxon>Actinopterygii</taxon>
        <taxon>Neopterygii</taxon>
        <taxon>Teleostei</taxon>
        <taxon>Neoteleostei</taxon>
        <taxon>Acanthomorphata</taxon>
        <taxon>Ovalentaria</taxon>
        <taxon>Ambassidae</taxon>
        <taxon>Parambassis</taxon>
    </lineage>
</organism>
<feature type="domain" description="PDZ" evidence="12">
    <location>
        <begin position="198"/>
        <end position="268"/>
    </location>
</feature>
<feature type="compositionally biased region" description="Basic and acidic residues" evidence="11">
    <location>
        <begin position="789"/>
        <end position="801"/>
    </location>
</feature>
<dbReference type="SMART" id="SM00228">
    <property type="entry name" value="PDZ"/>
    <property type="match status" value="3"/>
</dbReference>
<protein>
    <recommendedName>
        <fullName evidence="10">PDZ domain-containing protein 7</fullName>
    </recommendedName>
</protein>
<evidence type="ECO:0000256" key="8">
    <source>
        <dbReference type="ARBA" id="ARBA00053229"/>
    </source>
</evidence>
<keyword evidence="6" id="KW-0539">Nucleus</keyword>
<evidence type="ECO:0000256" key="3">
    <source>
        <dbReference type="ARBA" id="ARBA00004645"/>
    </source>
</evidence>
<dbReference type="GO" id="GO:0032426">
    <property type="term" value="C:stereocilium tip"/>
    <property type="evidence" value="ECO:0007669"/>
    <property type="project" value="TreeGrafter"/>
</dbReference>
<dbReference type="PANTHER" id="PTHR23116:SF29">
    <property type="entry name" value="PDZ DOMAIN-CONTAINING PROTEIN 7"/>
    <property type="match status" value="1"/>
</dbReference>
<reference evidence="14" key="1">
    <citation type="submission" date="2025-08" db="UniProtKB">
        <authorList>
            <consortium name="RefSeq"/>
        </authorList>
    </citation>
    <scope>IDENTIFICATION</scope>
</reference>
<dbReference type="GO" id="GO:0002142">
    <property type="term" value="C:stereocilia ankle link complex"/>
    <property type="evidence" value="ECO:0007669"/>
    <property type="project" value="TreeGrafter"/>
</dbReference>
<keyword evidence="5" id="KW-0969">Cilium</keyword>
<feature type="compositionally biased region" description="Low complexity" evidence="11">
    <location>
        <begin position="715"/>
        <end position="735"/>
    </location>
</feature>
<evidence type="ECO:0000256" key="7">
    <source>
        <dbReference type="ARBA" id="ARBA00023273"/>
    </source>
</evidence>
<dbReference type="GO" id="GO:0005929">
    <property type="term" value="C:cilium"/>
    <property type="evidence" value="ECO:0007669"/>
    <property type="project" value="UniProtKB-SubCell"/>
</dbReference>
<evidence type="ECO:0000313" key="13">
    <source>
        <dbReference type="Proteomes" id="UP000515145"/>
    </source>
</evidence>
<feature type="compositionally biased region" description="Basic and acidic residues" evidence="11">
    <location>
        <begin position="768"/>
        <end position="778"/>
    </location>
</feature>
<dbReference type="CDD" id="cd10833">
    <property type="entry name" value="PDZ1_PDZD7-like"/>
    <property type="match status" value="1"/>
</dbReference>
<feature type="compositionally biased region" description="Basic and acidic residues" evidence="11">
    <location>
        <begin position="411"/>
        <end position="427"/>
    </location>
</feature>
<feature type="compositionally biased region" description="Polar residues" evidence="11">
    <location>
        <begin position="736"/>
        <end position="753"/>
    </location>
</feature>
<dbReference type="InParanoid" id="A0A6P7JSE6"/>
<dbReference type="CDD" id="cd10834">
    <property type="entry name" value="PDZ2_PDZD7-like"/>
    <property type="match status" value="1"/>
</dbReference>
<feature type="region of interest" description="Disordered" evidence="11">
    <location>
        <begin position="1"/>
        <end position="53"/>
    </location>
</feature>
<evidence type="ECO:0000256" key="4">
    <source>
        <dbReference type="ARBA" id="ARBA00022737"/>
    </source>
</evidence>
<feature type="region of interest" description="Disordered" evidence="11">
    <location>
        <begin position="715"/>
        <end position="864"/>
    </location>
</feature>
<dbReference type="AlphaFoldDB" id="A0A6P7JSE6"/>
<feature type="compositionally biased region" description="Polar residues" evidence="11">
    <location>
        <begin position="24"/>
        <end position="36"/>
    </location>
</feature>
<dbReference type="GO" id="GO:0007605">
    <property type="term" value="P:sensory perception of sound"/>
    <property type="evidence" value="ECO:0007669"/>
    <property type="project" value="TreeGrafter"/>
</dbReference>
<feature type="compositionally biased region" description="Polar residues" evidence="11">
    <location>
        <begin position="838"/>
        <end position="853"/>
    </location>
</feature>
<dbReference type="Gene3D" id="1.20.1160.20">
    <property type="match status" value="1"/>
</dbReference>
<feature type="compositionally biased region" description="Basic residues" evidence="11">
    <location>
        <begin position="38"/>
        <end position="48"/>
    </location>
</feature>
<feature type="region of interest" description="Disordered" evidence="11">
    <location>
        <begin position="411"/>
        <end position="490"/>
    </location>
</feature>
<dbReference type="FunFam" id="1.20.1160.20:FF:000007">
    <property type="entry name" value="PDZ domain containing 7"/>
    <property type="match status" value="1"/>
</dbReference>
<evidence type="ECO:0000256" key="5">
    <source>
        <dbReference type="ARBA" id="ARBA00023069"/>
    </source>
</evidence>
<name>A0A6P7JSE6_9TELE</name>
<comment type="subunit">
    <text evidence="9">Homodimerizes (via PDZ2 domain). Component of USH2 complex, composed of ADGRV1, PDZD7, USH2A and WHRN. Interacts (via PDZ domains) with WHRN; the interaction is direct. Interacts with USH1G. Interacts with ADGRV1 (via the cytoplasmic region). Interacts with USH2A (via the cytoplasmic region). Interacts with MYO7A (via MyTH4-FERM domains).</text>
</comment>
<evidence type="ECO:0000256" key="1">
    <source>
        <dbReference type="ARBA" id="ARBA00004123"/>
    </source>
</evidence>
<dbReference type="GeneID" id="114447650"/>
<feature type="region of interest" description="Disordered" evidence="11">
    <location>
        <begin position="350"/>
        <end position="380"/>
    </location>
</feature>
<gene>
    <name evidence="14" type="primary">pdzd7a</name>
</gene>